<name>A0A0D6PKE0_9PROT</name>
<dbReference type="Proteomes" id="UP000032668">
    <property type="component" value="Unassembled WGS sequence"/>
</dbReference>
<comment type="caution">
    <text evidence="1">The sequence shown here is derived from an EMBL/GenBank/DDBJ whole genome shotgun (WGS) entry which is preliminary data.</text>
</comment>
<reference evidence="1 2" key="1">
    <citation type="submission" date="2012-11" db="EMBL/GenBank/DDBJ databases">
        <title>Whole genome sequence of Acidocella aminolytica 101 = DSM 11237.</title>
        <authorList>
            <person name="Azuma Y."/>
            <person name="Higashiura N."/>
            <person name="Hirakawa H."/>
            <person name="Matsushita K."/>
        </authorList>
    </citation>
    <scope>NUCLEOTIDE SEQUENCE [LARGE SCALE GENOMIC DNA]</scope>
    <source>
        <strain evidence="2">101 / DSM 11237</strain>
    </source>
</reference>
<proteinExistence type="predicted"/>
<organism evidence="1 2">
    <name type="scientific">Acidocella aminolytica 101 = DSM 11237</name>
    <dbReference type="NCBI Taxonomy" id="1120923"/>
    <lineage>
        <taxon>Bacteria</taxon>
        <taxon>Pseudomonadati</taxon>
        <taxon>Pseudomonadota</taxon>
        <taxon>Alphaproteobacteria</taxon>
        <taxon>Acetobacterales</taxon>
        <taxon>Acidocellaceae</taxon>
        <taxon>Acidocella</taxon>
    </lineage>
</organism>
<evidence type="ECO:0000313" key="1">
    <source>
        <dbReference type="EMBL" id="GAN82270.1"/>
    </source>
</evidence>
<protein>
    <submittedName>
        <fullName evidence="1">Transposase</fullName>
    </submittedName>
</protein>
<dbReference type="EMBL" id="BANC01000223">
    <property type="protein sequence ID" value="GAN82270.1"/>
    <property type="molecule type" value="Genomic_DNA"/>
</dbReference>
<dbReference type="STRING" id="1120923.SAMN02746095_03922"/>
<dbReference type="AlphaFoldDB" id="A0A0D6PKE0"/>
<evidence type="ECO:0000313" key="2">
    <source>
        <dbReference type="Proteomes" id="UP000032668"/>
    </source>
</evidence>
<sequence>MSIDKDLLDQLMAGRSPGDRFGKTGILAELTKALAEQALSTERISILMMSGPGRLLRGTTNRLISETAAARRP</sequence>
<gene>
    <name evidence="1" type="ORF">Aam_231_003</name>
</gene>
<accession>A0A0D6PKE0</accession>
<keyword evidence="2" id="KW-1185">Reference proteome</keyword>